<feature type="compositionally biased region" description="Polar residues" evidence="1">
    <location>
        <begin position="613"/>
        <end position="629"/>
    </location>
</feature>
<dbReference type="RefSeq" id="WP_011314264.1">
    <property type="nucleotide sequence ID" value="NC_007406.1"/>
</dbReference>
<dbReference type="Proteomes" id="UP000002531">
    <property type="component" value="Chromosome"/>
</dbReference>
<gene>
    <name evidence="2" type="ordered locus">Nwi_0961</name>
</gene>
<feature type="region of interest" description="Disordered" evidence="1">
    <location>
        <begin position="71"/>
        <end position="110"/>
    </location>
</feature>
<protein>
    <submittedName>
        <fullName evidence="2">Uncharacterized protein</fullName>
    </submittedName>
</protein>
<organism evidence="2 3">
    <name type="scientific">Nitrobacter winogradskyi (strain ATCC 25391 / DSM 10237 / CIP 104748 / NCIMB 11846 / Nb-255)</name>
    <dbReference type="NCBI Taxonomy" id="323098"/>
    <lineage>
        <taxon>Bacteria</taxon>
        <taxon>Pseudomonadati</taxon>
        <taxon>Pseudomonadota</taxon>
        <taxon>Alphaproteobacteria</taxon>
        <taxon>Hyphomicrobiales</taxon>
        <taxon>Nitrobacteraceae</taxon>
        <taxon>Nitrobacter</taxon>
    </lineage>
</organism>
<reference evidence="2 3" key="1">
    <citation type="journal article" date="2006" name="Appl. Environ. Microbiol.">
        <title>Genome sequence of the chemolithoautotrophic nitrite-oxidizing bacterium Nitrobacter winogradskyi Nb-255.</title>
        <authorList>
            <person name="Starkenburg S.R."/>
            <person name="Chain P.S."/>
            <person name="Sayavedra-Soto L.A."/>
            <person name="Hauser L."/>
            <person name="Land M.L."/>
            <person name="Larimer F.W."/>
            <person name="Malfatti S.A."/>
            <person name="Klotz M.G."/>
            <person name="Bottomley P.J."/>
            <person name="Arp D.J."/>
            <person name="Hickey W.J."/>
        </authorList>
    </citation>
    <scope>NUCLEOTIDE SEQUENCE [LARGE SCALE GENOMIC DNA]</scope>
    <source>
        <strain evidence="3">ATCC 25391 / DSM 10237 / CIP 104748 / NCIMB 11846 / Nb-255</strain>
    </source>
</reference>
<keyword evidence="3" id="KW-1185">Reference proteome</keyword>
<dbReference type="STRING" id="323098.Nwi_0961"/>
<evidence type="ECO:0000313" key="2">
    <source>
        <dbReference type="EMBL" id="ABA04223.1"/>
    </source>
</evidence>
<evidence type="ECO:0000256" key="1">
    <source>
        <dbReference type="SAM" id="MobiDB-lite"/>
    </source>
</evidence>
<dbReference type="HOGENOM" id="CLU_429508_0_0_5"/>
<dbReference type="eggNOG" id="ENOG502ZA9C">
    <property type="taxonomic scope" value="Bacteria"/>
</dbReference>
<accession>Q3SU18</accession>
<dbReference type="KEGG" id="nwi:Nwi_0961"/>
<dbReference type="OrthoDB" id="8283038at2"/>
<dbReference type="EMBL" id="CP000115">
    <property type="protein sequence ID" value="ABA04223.1"/>
    <property type="molecule type" value="Genomic_DNA"/>
</dbReference>
<evidence type="ECO:0000313" key="3">
    <source>
        <dbReference type="Proteomes" id="UP000002531"/>
    </source>
</evidence>
<name>Q3SU18_NITWN</name>
<sequence length="640" mass="68096">MISGGITEIIWHFAGYLRIFDDIARFRIAHDEGAYRSHTEDYTTNRPQFAFTPIDDEMSSRPVAIQNPSVMGGAGHHAPTSHLSPVPDVGPDKINPIHASGFLPPMSPGAGGGVGGSDVIKVVYQEEGAQSEVQTRQFNHMYDNDALVGTQDSNLLIALRAESDHAIATMIDGADSAIPVDWRVPSNTADLPAFVVKHHQALADRDGAPDPHSVQQGYYVNGVLQDPALRPPDQLSASDPAPVPDFGSGPGQWALDGGNTATNGAYIVDLTGSARTMLVVGDYYKTNAIVQTNSYMDNDHVTVGGSGAGITTGGNQATNVADFVQNPGVYESMPSSFAGPNWSVDVVKGDYFNIRILLQSNYLSDNDVTMQSSSSTHYEVHAGQNELENFVLINDGNFNYDVIVVGGSYHGMNVIFQNNILYNNDMVMMTGDGVEPGQTVSTGGNQLTNTATIESYGGADTQPWNSDLDSLIHNISGGATELDPSFGELIAGNGGTLNILYITGDYYDVNAIWQTNIVADANMAIQLQGSPSEVTAGYYGDSMTTQNVATGGNVLSNDAVIVDVGSTNIHVNGQVYGDSILIQANLVEEDSDQVTQTDPQALVPEVIAFIGPNDTNDNSDTQPHATTSIPHDDPMANILH</sequence>
<proteinExistence type="predicted"/>
<feature type="region of interest" description="Disordered" evidence="1">
    <location>
        <begin position="612"/>
        <end position="640"/>
    </location>
</feature>
<dbReference type="AlphaFoldDB" id="Q3SU18"/>